<keyword evidence="7" id="KW-1185">Reference proteome</keyword>
<dbReference type="AlphaFoldDB" id="A0A1R2CEU5"/>
<comment type="similarity">
    <text evidence="1">Belongs to the peptidase A1 family.</text>
</comment>
<evidence type="ECO:0000313" key="7">
    <source>
        <dbReference type="Proteomes" id="UP000187209"/>
    </source>
</evidence>
<organism evidence="6 7">
    <name type="scientific">Stentor coeruleus</name>
    <dbReference type="NCBI Taxonomy" id="5963"/>
    <lineage>
        <taxon>Eukaryota</taxon>
        <taxon>Sar</taxon>
        <taxon>Alveolata</taxon>
        <taxon>Ciliophora</taxon>
        <taxon>Postciliodesmatophora</taxon>
        <taxon>Heterotrichea</taxon>
        <taxon>Heterotrichida</taxon>
        <taxon>Stentoridae</taxon>
        <taxon>Stentor</taxon>
    </lineage>
</organism>
<protein>
    <recommendedName>
        <fullName evidence="5">Peptidase A1 domain-containing protein</fullName>
    </recommendedName>
</protein>
<evidence type="ECO:0000256" key="2">
    <source>
        <dbReference type="ARBA" id="ARBA00022670"/>
    </source>
</evidence>
<comment type="caution">
    <text evidence="6">The sequence shown here is derived from an EMBL/GenBank/DDBJ whole genome shotgun (WGS) entry which is preliminary data.</text>
</comment>
<evidence type="ECO:0000313" key="6">
    <source>
        <dbReference type="EMBL" id="OMJ87532.1"/>
    </source>
</evidence>
<keyword evidence="2" id="KW-0645">Protease</keyword>
<dbReference type="PRINTS" id="PR00792">
    <property type="entry name" value="PEPSIN"/>
</dbReference>
<dbReference type="GO" id="GO:0006508">
    <property type="term" value="P:proteolysis"/>
    <property type="evidence" value="ECO:0007669"/>
    <property type="project" value="UniProtKB-KW"/>
</dbReference>
<keyword evidence="4" id="KW-0378">Hydrolase</keyword>
<evidence type="ECO:0000256" key="3">
    <source>
        <dbReference type="ARBA" id="ARBA00022750"/>
    </source>
</evidence>
<dbReference type="PANTHER" id="PTHR47966:SF51">
    <property type="entry name" value="BETA-SITE APP-CLEAVING ENZYME, ISOFORM A-RELATED"/>
    <property type="match status" value="1"/>
</dbReference>
<dbReference type="InterPro" id="IPR001461">
    <property type="entry name" value="Aspartic_peptidase_A1"/>
</dbReference>
<dbReference type="SUPFAM" id="SSF50630">
    <property type="entry name" value="Acid proteases"/>
    <property type="match status" value="1"/>
</dbReference>
<evidence type="ECO:0000256" key="1">
    <source>
        <dbReference type="ARBA" id="ARBA00007447"/>
    </source>
</evidence>
<evidence type="ECO:0000256" key="4">
    <source>
        <dbReference type="ARBA" id="ARBA00022801"/>
    </source>
</evidence>
<sequence length="395" mass="44390">MIILFVFKIALAYKSSEIKDSLILPVIDSLFGKYATLKLGGNYKNNQAMYSVSVFLGNPAKEFNLLLDINSYHTWVEEKQCKVCNGFQNQYSPEDSLTFLNLSVKAFGESPYYCSFSGYSVSDFLSLYSDISVISTRIPFAMANYDNQCTKTNFDGSLGLAPLAIFTPTPIINYFNTSNEISESVFAIYLNNFTSKSGYFTPSSSLMIGNFNLSDYSSNPESVFYISTVENSSKWKVVFDELIVGKWSSPLNVNVIISSTSTKIQGDINDLISFAPDFKLLGLECYIVPNIFVFYCLTDDPNILPDLVFKYKNSTIVFPSSNIWECKKKNCTMDVIFDDGGFWVFGQSVLQSYFTIFNYDNQSIGFAPAISAEFHEKQNSMSVWIAISFLVSIII</sequence>
<reference evidence="6 7" key="1">
    <citation type="submission" date="2016-11" db="EMBL/GenBank/DDBJ databases">
        <title>The macronuclear genome of Stentor coeruleus: a giant cell with tiny introns.</title>
        <authorList>
            <person name="Slabodnick M."/>
            <person name="Ruby J.G."/>
            <person name="Reiff S.B."/>
            <person name="Swart E.C."/>
            <person name="Gosai S."/>
            <person name="Prabakaran S."/>
            <person name="Witkowska E."/>
            <person name="Larue G.E."/>
            <person name="Fisher S."/>
            <person name="Freeman R.M."/>
            <person name="Gunawardena J."/>
            <person name="Chu W."/>
            <person name="Stover N.A."/>
            <person name="Gregory B.D."/>
            <person name="Nowacki M."/>
            <person name="Derisi J."/>
            <person name="Roy S.W."/>
            <person name="Marshall W.F."/>
            <person name="Sood P."/>
        </authorList>
    </citation>
    <scope>NUCLEOTIDE SEQUENCE [LARGE SCALE GENOMIC DNA]</scope>
    <source>
        <strain evidence="6">WM001</strain>
    </source>
</reference>
<keyword evidence="3" id="KW-0064">Aspartyl protease</keyword>
<evidence type="ECO:0000259" key="5">
    <source>
        <dbReference type="PROSITE" id="PS51767"/>
    </source>
</evidence>
<dbReference type="Gene3D" id="2.40.70.10">
    <property type="entry name" value="Acid Proteases"/>
    <property type="match status" value="2"/>
</dbReference>
<dbReference type="InterPro" id="IPR021109">
    <property type="entry name" value="Peptidase_aspartic_dom_sf"/>
</dbReference>
<proteinExistence type="inferred from homology"/>
<dbReference type="Proteomes" id="UP000187209">
    <property type="component" value="Unassembled WGS sequence"/>
</dbReference>
<dbReference type="InterPro" id="IPR034164">
    <property type="entry name" value="Pepsin-like_dom"/>
</dbReference>
<dbReference type="GO" id="GO:0004190">
    <property type="term" value="F:aspartic-type endopeptidase activity"/>
    <property type="evidence" value="ECO:0007669"/>
    <property type="project" value="UniProtKB-KW"/>
</dbReference>
<dbReference type="EMBL" id="MPUH01000174">
    <property type="protein sequence ID" value="OMJ87532.1"/>
    <property type="molecule type" value="Genomic_DNA"/>
</dbReference>
<name>A0A1R2CEU5_9CILI</name>
<dbReference type="Pfam" id="PF00026">
    <property type="entry name" value="Asp"/>
    <property type="match status" value="1"/>
</dbReference>
<dbReference type="InterPro" id="IPR033121">
    <property type="entry name" value="PEPTIDASE_A1"/>
</dbReference>
<accession>A0A1R2CEU5</accession>
<feature type="domain" description="Peptidase A1" evidence="5">
    <location>
        <begin position="50"/>
        <end position="367"/>
    </location>
</feature>
<dbReference type="PROSITE" id="PS51767">
    <property type="entry name" value="PEPTIDASE_A1"/>
    <property type="match status" value="1"/>
</dbReference>
<dbReference type="OrthoDB" id="771136at2759"/>
<gene>
    <name evidence="6" type="ORF">SteCoe_10707</name>
</gene>
<dbReference type="CDD" id="cd05471">
    <property type="entry name" value="pepsin_like"/>
    <property type="match status" value="1"/>
</dbReference>
<dbReference type="PANTHER" id="PTHR47966">
    <property type="entry name" value="BETA-SITE APP-CLEAVING ENZYME, ISOFORM A-RELATED"/>
    <property type="match status" value="1"/>
</dbReference>